<dbReference type="Gene3D" id="1.10.1740.10">
    <property type="match status" value="1"/>
</dbReference>
<name>A0ABU9PP64_9BURK</name>
<sequence>MTLISNNLTRQPEQADNDDVGSLRCIAAGDRQSLSALYLKYHRRLSRFLGRVTYCEEAIEEAINDTFLVVWQKAREFRGEALVSTWIMGIAYRTALKSLRGTRQALWENSAPGGDLSVTCPFDDHEVLDWVAKGLVLLPIDQRLTLELAYWMGYSLEEIAEIMECPVSTIKARMFRARVTLRGTLPKLGGLLEKKH</sequence>
<evidence type="ECO:0000259" key="5">
    <source>
        <dbReference type="Pfam" id="PF04542"/>
    </source>
</evidence>
<dbReference type="RefSeq" id="WP_342827705.1">
    <property type="nucleotide sequence ID" value="NZ_JBANDC010000001.1"/>
</dbReference>
<dbReference type="InterPro" id="IPR013249">
    <property type="entry name" value="RNA_pol_sigma70_r4_t2"/>
</dbReference>
<dbReference type="InterPro" id="IPR013324">
    <property type="entry name" value="RNA_pol_sigma_r3/r4-like"/>
</dbReference>
<dbReference type="Pfam" id="PF04542">
    <property type="entry name" value="Sigma70_r2"/>
    <property type="match status" value="1"/>
</dbReference>
<accession>A0ABU9PP64</accession>
<proteinExistence type="inferred from homology"/>
<feature type="domain" description="RNA polymerase sigma-70 region 2" evidence="5">
    <location>
        <begin position="37"/>
        <end position="103"/>
    </location>
</feature>
<dbReference type="SUPFAM" id="SSF88946">
    <property type="entry name" value="Sigma2 domain of RNA polymerase sigma factors"/>
    <property type="match status" value="1"/>
</dbReference>
<dbReference type="InterPro" id="IPR007627">
    <property type="entry name" value="RNA_pol_sigma70_r2"/>
</dbReference>
<dbReference type="CDD" id="cd06171">
    <property type="entry name" value="Sigma70_r4"/>
    <property type="match status" value="1"/>
</dbReference>
<dbReference type="InterPro" id="IPR014284">
    <property type="entry name" value="RNA_pol_sigma-70_dom"/>
</dbReference>
<keyword evidence="3" id="KW-0731">Sigma factor</keyword>
<dbReference type="Pfam" id="PF08281">
    <property type="entry name" value="Sigma70_r4_2"/>
    <property type="match status" value="1"/>
</dbReference>
<organism evidence="7 8">
    <name type="scientific">Collimonas rhizosphaerae</name>
    <dbReference type="NCBI Taxonomy" id="3126357"/>
    <lineage>
        <taxon>Bacteria</taxon>
        <taxon>Pseudomonadati</taxon>
        <taxon>Pseudomonadota</taxon>
        <taxon>Betaproteobacteria</taxon>
        <taxon>Burkholderiales</taxon>
        <taxon>Oxalobacteraceae</taxon>
        <taxon>Collimonas</taxon>
    </lineage>
</organism>
<dbReference type="Proteomes" id="UP001495910">
    <property type="component" value="Unassembled WGS sequence"/>
</dbReference>
<evidence type="ECO:0000256" key="2">
    <source>
        <dbReference type="ARBA" id="ARBA00023015"/>
    </source>
</evidence>
<comment type="similarity">
    <text evidence="1">Belongs to the sigma-70 factor family. ECF subfamily.</text>
</comment>
<evidence type="ECO:0000256" key="3">
    <source>
        <dbReference type="ARBA" id="ARBA00023082"/>
    </source>
</evidence>
<gene>
    <name evidence="7" type="ORF">V8G57_00200</name>
</gene>
<evidence type="ECO:0000313" key="8">
    <source>
        <dbReference type="Proteomes" id="UP001495910"/>
    </source>
</evidence>
<dbReference type="EMBL" id="JBANDC010000001">
    <property type="protein sequence ID" value="MEM4985796.1"/>
    <property type="molecule type" value="Genomic_DNA"/>
</dbReference>
<dbReference type="PANTHER" id="PTHR43133">
    <property type="entry name" value="RNA POLYMERASE ECF-TYPE SIGMA FACTO"/>
    <property type="match status" value="1"/>
</dbReference>
<keyword evidence="8" id="KW-1185">Reference proteome</keyword>
<feature type="domain" description="RNA polymerase sigma factor 70 region 4 type 2" evidence="6">
    <location>
        <begin position="137"/>
        <end position="181"/>
    </location>
</feature>
<evidence type="ECO:0000259" key="6">
    <source>
        <dbReference type="Pfam" id="PF08281"/>
    </source>
</evidence>
<dbReference type="SUPFAM" id="SSF88659">
    <property type="entry name" value="Sigma3 and sigma4 domains of RNA polymerase sigma factors"/>
    <property type="match status" value="1"/>
</dbReference>
<keyword evidence="4" id="KW-0804">Transcription</keyword>
<reference evidence="7 8" key="1">
    <citation type="submission" date="2024-02" db="EMBL/GenBank/DDBJ databases">
        <title>Draft genome sequence of Collimonas sp. strain H4R21, an effective mineral-weathering bacterial strain isolated from the beech rhizosphere.</title>
        <authorList>
            <person name="Morin E."/>
            <person name="Uroz S."/>
            <person name="Leveau J.H.J."/>
            <person name="Kumar R."/>
            <person name="Rey M.W."/>
            <person name="Pham J."/>
        </authorList>
    </citation>
    <scope>NUCLEOTIDE SEQUENCE [LARGE SCALE GENOMIC DNA]</scope>
    <source>
        <strain evidence="7 8">H4R21</strain>
    </source>
</reference>
<evidence type="ECO:0000256" key="4">
    <source>
        <dbReference type="ARBA" id="ARBA00023163"/>
    </source>
</evidence>
<evidence type="ECO:0000313" key="7">
    <source>
        <dbReference type="EMBL" id="MEM4985796.1"/>
    </source>
</evidence>
<comment type="caution">
    <text evidence="7">The sequence shown here is derived from an EMBL/GenBank/DDBJ whole genome shotgun (WGS) entry which is preliminary data.</text>
</comment>
<dbReference type="InterPro" id="IPR013325">
    <property type="entry name" value="RNA_pol_sigma_r2"/>
</dbReference>
<dbReference type="PANTHER" id="PTHR43133:SF32">
    <property type="entry name" value="BLR3042 PROTEIN"/>
    <property type="match status" value="1"/>
</dbReference>
<dbReference type="InterPro" id="IPR039425">
    <property type="entry name" value="RNA_pol_sigma-70-like"/>
</dbReference>
<dbReference type="Gene3D" id="1.10.10.10">
    <property type="entry name" value="Winged helix-like DNA-binding domain superfamily/Winged helix DNA-binding domain"/>
    <property type="match status" value="1"/>
</dbReference>
<dbReference type="NCBIfam" id="TIGR02937">
    <property type="entry name" value="sigma70-ECF"/>
    <property type="match status" value="1"/>
</dbReference>
<evidence type="ECO:0000256" key="1">
    <source>
        <dbReference type="ARBA" id="ARBA00010641"/>
    </source>
</evidence>
<dbReference type="InterPro" id="IPR036388">
    <property type="entry name" value="WH-like_DNA-bd_sf"/>
</dbReference>
<keyword evidence="2" id="KW-0805">Transcription regulation</keyword>
<protein>
    <submittedName>
        <fullName evidence="7">RNA polymerase sigma factor</fullName>
    </submittedName>
</protein>